<feature type="domain" description="Homing endonuclease LAGLIDADG" evidence="2">
    <location>
        <begin position="22"/>
        <end position="192"/>
    </location>
</feature>
<dbReference type="Gene3D" id="3.10.28.10">
    <property type="entry name" value="Homing endonucleases"/>
    <property type="match status" value="2"/>
</dbReference>
<protein>
    <submittedName>
        <fullName evidence="3">LAGLIDADG endonuclease type 2</fullName>
    </submittedName>
</protein>
<proteinExistence type="predicted"/>
<keyword evidence="3" id="KW-0378">Hydrolase</keyword>
<name>A0A5Q0N2C6_9AGAR</name>
<dbReference type="InterPro" id="IPR004860">
    <property type="entry name" value="LAGLIDADG_dom"/>
</dbReference>
<evidence type="ECO:0000256" key="1">
    <source>
        <dbReference type="ARBA" id="ARBA00002670"/>
    </source>
</evidence>
<gene>
    <name evidence="3" type="primary">orf214</name>
</gene>
<geneLocation type="mitochondrion" evidence="3"/>
<dbReference type="RefSeq" id="YP_009710765.1">
    <property type="nucleotide sequence ID" value="NC_045201.1"/>
</dbReference>
<dbReference type="SUPFAM" id="SSF55608">
    <property type="entry name" value="Homing endonucleases"/>
    <property type="match status" value="1"/>
</dbReference>
<sequence length="214" mass="24921">MENINIKNIRNAISLPNNLHYILIGLMLGDGSISKSSPTSNSRFEMSFGSNYKQFAESIGKLFNDYINTPVKAIKVKGNNMTYTNYRLKTVSLPLFNKYYDMFYRFNEEKNKNLKIIPHNISESLNPIVLAYLLMSDGNFDKNRNRVRIYTNNFTKEEVKILAESINRKLNIYTGVLHDRKNQWILTIGKKQLLILRNIVTPHFEPSMLYRIGL</sequence>
<comment type="function">
    <text evidence="1">Mitochondrial DNA endonuclease involved in intron homing.</text>
</comment>
<dbReference type="GeneID" id="42437976"/>
<evidence type="ECO:0000313" key="3">
    <source>
        <dbReference type="EMBL" id="QFZ98714.1"/>
    </source>
</evidence>
<dbReference type="GO" id="GO:0004519">
    <property type="term" value="F:endonuclease activity"/>
    <property type="evidence" value="ECO:0007669"/>
    <property type="project" value="UniProtKB-KW"/>
</dbReference>
<keyword evidence="3" id="KW-0255">Endonuclease</keyword>
<dbReference type="EMBL" id="MK993561">
    <property type="protein sequence ID" value="QFZ98714.1"/>
    <property type="molecule type" value="Genomic_DNA"/>
</dbReference>
<keyword evidence="3" id="KW-0540">Nuclease</keyword>
<reference evidence="3" key="1">
    <citation type="journal article" name="Front. Microbiol.">
        <title>Comparative Mitogenome Analysis Reveals Mitochondrial Genome Differentiation in Ectomycorrhizal and Asymbiotic Amanita Species.</title>
        <authorList>
            <person name="Li Q."/>
            <person name="He X."/>
            <person name="Ren Y."/>
            <person name="Xiong C."/>
            <person name="Jin X."/>
            <person name="Peng L."/>
            <person name="Huang W."/>
        </authorList>
    </citation>
    <scope>NUCLEOTIDE SEQUENCE</scope>
</reference>
<accession>A0A5Q0N2C6</accession>
<dbReference type="AlphaFoldDB" id="A0A5Q0N2C6"/>
<keyword evidence="3" id="KW-0496">Mitochondrion</keyword>
<organism evidence="3">
    <name type="scientific">Amanita thiersii</name>
    <dbReference type="NCBI Taxonomy" id="235537"/>
    <lineage>
        <taxon>Eukaryota</taxon>
        <taxon>Fungi</taxon>
        <taxon>Dikarya</taxon>
        <taxon>Basidiomycota</taxon>
        <taxon>Agaricomycotina</taxon>
        <taxon>Agaricomycetes</taxon>
        <taxon>Agaricomycetidae</taxon>
        <taxon>Agaricales</taxon>
        <taxon>Pluteineae</taxon>
        <taxon>Amanitaceae</taxon>
        <taxon>Amanita</taxon>
    </lineage>
</organism>
<evidence type="ECO:0000259" key="2">
    <source>
        <dbReference type="Pfam" id="PF03161"/>
    </source>
</evidence>
<dbReference type="Pfam" id="PF03161">
    <property type="entry name" value="LAGLIDADG_2"/>
    <property type="match status" value="1"/>
</dbReference>
<dbReference type="InterPro" id="IPR027434">
    <property type="entry name" value="Homing_endonucl"/>
</dbReference>